<dbReference type="CTD" id="27296"/>
<feature type="compositionally biased region" description="Basic residues" evidence="1">
    <location>
        <begin position="1"/>
        <end position="13"/>
    </location>
</feature>
<name>A0A8B6ZLV2_ORYAF</name>
<feature type="compositionally biased region" description="Low complexity" evidence="1">
    <location>
        <begin position="376"/>
        <end position="385"/>
    </location>
</feature>
<dbReference type="OrthoDB" id="9120343at2759"/>
<dbReference type="PANTHER" id="PTHR15562:SF0">
    <property type="entry name" value="TP53-TARGET GENE 5 PROTEIN"/>
    <property type="match status" value="1"/>
</dbReference>
<organism evidence="2 3">
    <name type="scientific">Orycteropus afer afer</name>
    <dbReference type="NCBI Taxonomy" id="1230840"/>
    <lineage>
        <taxon>Eukaryota</taxon>
        <taxon>Metazoa</taxon>
        <taxon>Chordata</taxon>
        <taxon>Craniata</taxon>
        <taxon>Vertebrata</taxon>
        <taxon>Euteleostomi</taxon>
        <taxon>Mammalia</taxon>
        <taxon>Eutheria</taxon>
        <taxon>Afrotheria</taxon>
        <taxon>Tubulidentata</taxon>
        <taxon>Orycteropodidae</taxon>
        <taxon>Orycteropus</taxon>
    </lineage>
</organism>
<evidence type="ECO:0000313" key="2">
    <source>
        <dbReference type="Proteomes" id="UP000694850"/>
    </source>
</evidence>
<feature type="region of interest" description="Disordered" evidence="1">
    <location>
        <begin position="341"/>
        <end position="430"/>
    </location>
</feature>
<reference evidence="3" key="1">
    <citation type="submission" date="2025-08" db="UniProtKB">
        <authorList>
            <consortium name="RefSeq"/>
        </authorList>
    </citation>
    <scope>IDENTIFICATION</scope>
</reference>
<dbReference type="GeneID" id="103194991"/>
<dbReference type="AlphaFoldDB" id="A0A8B6ZLV2"/>
<feature type="compositionally biased region" description="Basic and acidic residues" evidence="1">
    <location>
        <begin position="98"/>
        <end position="126"/>
    </location>
</feature>
<feature type="compositionally biased region" description="Basic and acidic residues" evidence="1">
    <location>
        <begin position="139"/>
        <end position="161"/>
    </location>
</feature>
<dbReference type="RefSeq" id="XP_007936639.1">
    <property type="nucleotide sequence ID" value="XM_007938448.1"/>
</dbReference>
<dbReference type="Pfam" id="PF15331">
    <property type="entry name" value="TP53IP5"/>
    <property type="match status" value="1"/>
</dbReference>
<protein>
    <submittedName>
        <fullName evidence="3">TP53-target gene 5 protein</fullName>
    </submittedName>
</protein>
<dbReference type="InterPro" id="IPR029290">
    <property type="entry name" value="TP53TG5"/>
</dbReference>
<dbReference type="Proteomes" id="UP000694850">
    <property type="component" value="Unplaced"/>
</dbReference>
<evidence type="ECO:0000256" key="1">
    <source>
        <dbReference type="SAM" id="MobiDB-lite"/>
    </source>
</evidence>
<feature type="region of interest" description="Disordered" evidence="1">
    <location>
        <begin position="98"/>
        <end position="176"/>
    </location>
</feature>
<sequence>MSPSAKKRPKNRVACKMQDEEPHGIREHSVSKVIEQNRLKMVLKNLSLLKLLKSSNPRIQELHNLAKRCWNSLFRVPKIPHISSGDNNVCNKVKKNDEELQEARCPKQKRESKKSDSIEEPKEMKPKKPKPNVGSGVRGEAKRSPEAVPQKEEQVKPEVPRTSRGPGLTTCPKALGSQVSRRGPRVVFLKTYHLRSAMGDMKKRNAADQWIWFEGLPTRIRLPGPRVMCRASTLRLVKRCCTRYCSATLELPMRRPYRASENRLKLGTKERTNCIPSPSRAGLLRERRDDRCPQIRDKAAGWTKRPAFPASVKALMITGQCLGRRPGKAPSQDGIFTAAVRSGRPRESRGVLHTTPRGEERGTRAGRAGEVGGGSRPSARSSGMRIRSHGPSGLGFRTLTQPPRAEHRPRTRPARARQPGGRRRAPRPSRCRRWPPVFILARCSPAKLHPRYLGSRLQRSHSRPAQFSPREPPLQAVSRLSRRCSPSQFPCRFPAWASSMPSTCRDNPIDFRS</sequence>
<feature type="compositionally biased region" description="Basic residues" evidence="1">
    <location>
        <begin position="407"/>
        <end position="430"/>
    </location>
</feature>
<feature type="compositionally biased region" description="Basic and acidic residues" evidence="1">
    <location>
        <begin position="17"/>
        <end position="26"/>
    </location>
</feature>
<dbReference type="PANTHER" id="PTHR15562">
    <property type="entry name" value="TP53-TARGET GENE 5 PROTEIN"/>
    <property type="match status" value="1"/>
</dbReference>
<feature type="compositionally biased region" description="Basic and acidic residues" evidence="1">
    <location>
        <begin position="344"/>
        <end position="363"/>
    </location>
</feature>
<proteinExistence type="predicted"/>
<feature type="region of interest" description="Disordered" evidence="1">
    <location>
        <begin position="1"/>
        <end position="26"/>
    </location>
</feature>
<gene>
    <name evidence="3" type="primary">TP53TG5</name>
</gene>
<keyword evidence="2" id="KW-1185">Reference proteome</keyword>
<accession>A0A8B6ZLV2</accession>
<evidence type="ECO:0000313" key="3">
    <source>
        <dbReference type="RefSeq" id="XP_007936639.1"/>
    </source>
</evidence>